<evidence type="ECO:0000313" key="7">
    <source>
        <dbReference type="EMBL" id="CAH0375094.1"/>
    </source>
</evidence>
<evidence type="ECO:0000256" key="6">
    <source>
        <dbReference type="SAM" id="SignalP"/>
    </source>
</evidence>
<feature type="transmembrane region" description="Helical" evidence="5">
    <location>
        <begin position="134"/>
        <end position="158"/>
    </location>
</feature>
<comment type="caution">
    <text evidence="7">The sequence shown here is derived from an EMBL/GenBank/DDBJ whole genome shotgun (WGS) entry which is preliminary data.</text>
</comment>
<keyword evidence="2 5" id="KW-0812">Transmembrane</keyword>
<evidence type="ECO:0000256" key="1">
    <source>
        <dbReference type="ARBA" id="ARBA00004141"/>
    </source>
</evidence>
<evidence type="ECO:0000256" key="5">
    <source>
        <dbReference type="RuleBase" id="RU004379"/>
    </source>
</evidence>
<feature type="transmembrane region" description="Helical" evidence="5">
    <location>
        <begin position="286"/>
        <end position="305"/>
    </location>
</feature>
<keyword evidence="8" id="KW-1185">Reference proteome</keyword>
<evidence type="ECO:0000256" key="4">
    <source>
        <dbReference type="ARBA" id="ARBA00023136"/>
    </source>
</evidence>
<dbReference type="InterPro" id="IPR006214">
    <property type="entry name" value="Bax_inhibitor_1-related"/>
</dbReference>
<dbReference type="Pfam" id="PF01027">
    <property type="entry name" value="Bax1-I"/>
    <property type="match status" value="1"/>
</dbReference>
<accession>A0A8J2SY29</accession>
<feature type="transmembrane region" description="Helical" evidence="5">
    <location>
        <begin position="195"/>
        <end position="213"/>
    </location>
</feature>
<comment type="similarity">
    <text evidence="5">Belongs to the BI1 family.</text>
</comment>
<dbReference type="Proteomes" id="UP000789595">
    <property type="component" value="Unassembled WGS sequence"/>
</dbReference>
<feature type="signal peptide" evidence="6">
    <location>
        <begin position="1"/>
        <end position="16"/>
    </location>
</feature>
<gene>
    <name evidence="7" type="ORF">PECAL_4P24150</name>
</gene>
<dbReference type="AlphaFoldDB" id="A0A8J2SY29"/>
<organism evidence="7 8">
    <name type="scientific">Pelagomonas calceolata</name>
    <dbReference type="NCBI Taxonomy" id="35677"/>
    <lineage>
        <taxon>Eukaryota</taxon>
        <taxon>Sar</taxon>
        <taxon>Stramenopiles</taxon>
        <taxon>Ochrophyta</taxon>
        <taxon>Pelagophyceae</taxon>
        <taxon>Pelagomonadales</taxon>
        <taxon>Pelagomonadaceae</taxon>
        <taxon>Pelagomonas</taxon>
    </lineage>
</organism>
<feature type="chain" id="PRO_5035192894" evidence="6">
    <location>
        <begin position="17"/>
        <end position="320"/>
    </location>
</feature>
<keyword evidence="4 5" id="KW-0472">Membrane</keyword>
<dbReference type="EMBL" id="CAKKNE010000004">
    <property type="protein sequence ID" value="CAH0375094.1"/>
    <property type="molecule type" value="Genomic_DNA"/>
</dbReference>
<keyword evidence="6" id="KW-0732">Signal</keyword>
<feature type="transmembrane region" description="Helical" evidence="5">
    <location>
        <begin position="225"/>
        <end position="246"/>
    </location>
</feature>
<dbReference type="OrthoDB" id="7933078at2759"/>
<evidence type="ECO:0000313" key="8">
    <source>
        <dbReference type="Proteomes" id="UP000789595"/>
    </source>
</evidence>
<sequence>MRQYQCLLAIIAASSALPQLPSGSKQSTLLQLPRGGQSAISLRGGNTARWPITSNDAWSKQRAAGREIGRPKKPTLRQQSYEDVVDAKPLDELLDRDSRVVFVRRVYGLLTANLALTAISCLYCSTHHNLIRNILLGPSGPLLMGLCVATGLGASLAVSFSTKLRSSIPLFTLFACAESVLVGVAASAFKARSVLLALAQTGTATAALTAWTLQPNQKYDLTQFGSMLFAGLMVLLVSAVMGTMMHVPQNSLVGSTVGALLFSAFIVHDTQLIVGGKKRQFDTNDYVLGAMSLYMDIVNLFLYLLRLFGELQDDRALVPR</sequence>
<comment type="subcellular location">
    <subcellularLocation>
        <location evidence="1">Membrane</location>
        <topology evidence="1">Multi-pass membrane protein</topology>
    </subcellularLocation>
</comment>
<evidence type="ECO:0000256" key="3">
    <source>
        <dbReference type="ARBA" id="ARBA00022989"/>
    </source>
</evidence>
<dbReference type="PANTHER" id="PTHR23291">
    <property type="entry name" value="BAX INHIBITOR-RELATED"/>
    <property type="match status" value="1"/>
</dbReference>
<dbReference type="GO" id="GO:0016020">
    <property type="term" value="C:membrane"/>
    <property type="evidence" value="ECO:0007669"/>
    <property type="project" value="UniProtKB-SubCell"/>
</dbReference>
<feature type="transmembrane region" description="Helical" evidence="5">
    <location>
        <begin position="170"/>
        <end position="189"/>
    </location>
</feature>
<name>A0A8J2SY29_9STRA</name>
<protein>
    <submittedName>
        <fullName evidence="7">Uncharacterized protein</fullName>
    </submittedName>
</protein>
<evidence type="ECO:0000256" key="2">
    <source>
        <dbReference type="ARBA" id="ARBA00022692"/>
    </source>
</evidence>
<dbReference type="PANTHER" id="PTHR23291:SF50">
    <property type="entry name" value="PROTEIN LIFEGUARD 4"/>
    <property type="match status" value="1"/>
</dbReference>
<proteinExistence type="inferred from homology"/>
<reference evidence="7" key="1">
    <citation type="submission" date="2021-11" db="EMBL/GenBank/DDBJ databases">
        <authorList>
            <consortium name="Genoscope - CEA"/>
            <person name="William W."/>
        </authorList>
    </citation>
    <scope>NUCLEOTIDE SEQUENCE</scope>
</reference>
<keyword evidence="3 5" id="KW-1133">Transmembrane helix</keyword>
<feature type="transmembrane region" description="Helical" evidence="5">
    <location>
        <begin position="252"/>
        <end position="274"/>
    </location>
</feature>